<evidence type="ECO:0000313" key="3">
    <source>
        <dbReference type="Proteomes" id="UP000051576"/>
    </source>
</evidence>
<feature type="transmembrane region" description="Helical" evidence="1">
    <location>
        <begin position="130"/>
        <end position="152"/>
    </location>
</feature>
<feature type="transmembrane region" description="Helical" evidence="1">
    <location>
        <begin position="63"/>
        <end position="86"/>
    </location>
</feature>
<dbReference type="GO" id="GO:0016020">
    <property type="term" value="C:membrane"/>
    <property type="evidence" value="ECO:0007669"/>
    <property type="project" value="InterPro"/>
</dbReference>
<keyword evidence="3" id="KW-1185">Reference proteome</keyword>
<comment type="caution">
    <text evidence="2">The sequence shown here is derived from an EMBL/GenBank/DDBJ whole genome shotgun (WGS) entry which is preliminary data.</text>
</comment>
<feature type="transmembrane region" description="Helical" evidence="1">
    <location>
        <begin position="164"/>
        <end position="183"/>
    </location>
</feature>
<dbReference type="InterPro" id="IPR010288">
    <property type="entry name" value="EcsB_ABC"/>
</dbReference>
<feature type="transmembrane region" description="Helical" evidence="1">
    <location>
        <begin position="376"/>
        <end position="400"/>
    </location>
</feature>
<dbReference type="OrthoDB" id="2447941at2"/>
<organism evidence="2 3">
    <name type="scientific">Liquorilactobacillus vini DSM 20605</name>
    <dbReference type="NCBI Taxonomy" id="1133569"/>
    <lineage>
        <taxon>Bacteria</taxon>
        <taxon>Bacillati</taxon>
        <taxon>Bacillota</taxon>
        <taxon>Bacilli</taxon>
        <taxon>Lactobacillales</taxon>
        <taxon>Lactobacillaceae</taxon>
        <taxon>Liquorilactobacillus</taxon>
    </lineage>
</organism>
<dbReference type="Proteomes" id="UP000051576">
    <property type="component" value="Unassembled WGS sequence"/>
</dbReference>
<name>A0A0R2CPR0_9LACO</name>
<keyword evidence="1" id="KW-0812">Transmembrane</keyword>
<feature type="transmembrane region" description="Helical" evidence="1">
    <location>
        <begin position="21"/>
        <end position="43"/>
    </location>
</feature>
<dbReference type="RefSeq" id="WP_010580101.1">
    <property type="nucleotide sequence ID" value="NZ_AHYZ01000060.1"/>
</dbReference>
<dbReference type="PATRIC" id="fig|1133569.4.peg.59"/>
<dbReference type="EMBL" id="AYYX01000001">
    <property type="protein sequence ID" value="KRM89763.1"/>
    <property type="molecule type" value="Genomic_DNA"/>
</dbReference>
<dbReference type="Pfam" id="PF05975">
    <property type="entry name" value="EcsB"/>
    <property type="match status" value="1"/>
</dbReference>
<dbReference type="STRING" id="1133569.FD21_GL000058"/>
<feature type="transmembrane region" description="Helical" evidence="1">
    <location>
        <begin position="351"/>
        <end position="370"/>
    </location>
</feature>
<dbReference type="eggNOG" id="COG4473">
    <property type="taxonomic scope" value="Bacteria"/>
</dbReference>
<evidence type="ECO:0000256" key="1">
    <source>
        <dbReference type="SAM" id="Phobius"/>
    </source>
</evidence>
<feature type="transmembrane region" description="Helical" evidence="1">
    <location>
        <begin position="106"/>
        <end position="124"/>
    </location>
</feature>
<sequence length="404" mass="47646">MNELWKKRKQNYLNTLLHYAKYVLNDHFVIALLFFMGGLALAYSKLIKSLPEQPKWWEQPVVILWLLLWLQVGRLATLLQPADMIFLAPEQYQLPGYLKQAFKHSYLVGAGWQVVAWFVILPLVGHGLNWSWPLLLGLLILQLMLKLIWLVVQQGQAFSWEKDYIWHFLIFKWLLPLSCLALYVLTSNLFSLLIPAAVIIGQTLLPRSAKNKGIFNWQQMIKNEQQRMQSIYRVINLFIDVPQIKGRIYRLRWLDGCLPSIRKSPSIYDFLFMRSFLRRSEYSGLFIRLVVLAGILQAILKGFWLPIILDLIFIYLIGFQQFPLYFTFDDNALTYLYPVDKKVKYQAFKRLNWKLMLLAAVILLVIGQLIEFDLKRLLFEIIGVLIEIWLLNNLFLLSYLKKRT</sequence>
<dbReference type="PIRSF" id="PIRSF037259">
    <property type="entry name" value="EcsB_ABC"/>
    <property type="match status" value="1"/>
</dbReference>
<protein>
    <submittedName>
        <fullName evidence="2">Protein ecsB</fullName>
    </submittedName>
</protein>
<feature type="transmembrane region" description="Helical" evidence="1">
    <location>
        <begin position="306"/>
        <end position="326"/>
    </location>
</feature>
<evidence type="ECO:0000313" key="2">
    <source>
        <dbReference type="EMBL" id="KRM89763.1"/>
    </source>
</evidence>
<feature type="transmembrane region" description="Helical" evidence="1">
    <location>
        <begin position="189"/>
        <end position="205"/>
    </location>
</feature>
<reference evidence="2 3" key="1">
    <citation type="journal article" date="2015" name="Genome Announc.">
        <title>Expanding the biotechnology potential of lactobacilli through comparative genomics of 213 strains and associated genera.</title>
        <authorList>
            <person name="Sun Z."/>
            <person name="Harris H.M."/>
            <person name="McCann A."/>
            <person name="Guo C."/>
            <person name="Argimon S."/>
            <person name="Zhang W."/>
            <person name="Yang X."/>
            <person name="Jeffery I.B."/>
            <person name="Cooney J.C."/>
            <person name="Kagawa T.F."/>
            <person name="Liu W."/>
            <person name="Song Y."/>
            <person name="Salvetti E."/>
            <person name="Wrobel A."/>
            <person name="Rasinkangas P."/>
            <person name="Parkhill J."/>
            <person name="Rea M.C."/>
            <person name="O'Sullivan O."/>
            <person name="Ritari J."/>
            <person name="Douillard F.P."/>
            <person name="Paul Ross R."/>
            <person name="Yang R."/>
            <person name="Briner A.E."/>
            <person name="Felis G.E."/>
            <person name="de Vos W.M."/>
            <person name="Barrangou R."/>
            <person name="Klaenhammer T.R."/>
            <person name="Caufield P.W."/>
            <person name="Cui Y."/>
            <person name="Zhang H."/>
            <person name="O'Toole P.W."/>
        </authorList>
    </citation>
    <scope>NUCLEOTIDE SEQUENCE [LARGE SCALE GENOMIC DNA]</scope>
    <source>
        <strain evidence="2 3">DSM 20605</strain>
    </source>
</reference>
<accession>A0A0R2CPR0</accession>
<proteinExistence type="predicted"/>
<dbReference type="AlphaFoldDB" id="A0A0R2CPR0"/>
<feature type="transmembrane region" description="Helical" evidence="1">
    <location>
        <begin position="282"/>
        <end position="300"/>
    </location>
</feature>
<gene>
    <name evidence="2" type="ORF">FD21_GL000058</name>
</gene>
<keyword evidence="1" id="KW-0472">Membrane</keyword>
<keyword evidence="1" id="KW-1133">Transmembrane helix</keyword>